<evidence type="ECO:0000256" key="3">
    <source>
        <dbReference type="ARBA" id="ARBA00006678"/>
    </source>
</evidence>
<evidence type="ECO:0000256" key="5">
    <source>
        <dbReference type="ARBA" id="ARBA00022835"/>
    </source>
</evidence>
<dbReference type="InterPro" id="IPR020568">
    <property type="entry name" value="Ribosomal_Su5_D2-typ_SF"/>
</dbReference>
<dbReference type="Gene3D" id="3.30.230.70">
    <property type="entry name" value="GHMP Kinase, N-terminal domain"/>
    <property type="match status" value="1"/>
</dbReference>
<dbReference type="PANTHER" id="PTHR11097">
    <property type="entry name" value="EXOSOME COMPLEX EXONUCLEASE RIBOSOMAL RNA PROCESSING PROTEIN"/>
    <property type="match status" value="1"/>
</dbReference>
<dbReference type="GO" id="GO:0005730">
    <property type="term" value="C:nucleolus"/>
    <property type="evidence" value="ECO:0007669"/>
    <property type="project" value="UniProtKB-SubCell"/>
</dbReference>
<dbReference type="GO" id="GO:0071028">
    <property type="term" value="P:nuclear mRNA surveillance"/>
    <property type="evidence" value="ECO:0007669"/>
    <property type="project" value="TreeGrafter"/>
</dbReference>
<dbReference type="PANTHER" id="PTHR11097:SF8">
    <property type="entry name" value="EXOSOME COMPLEX COMPONENT RRP42"/>
    <property type="match status" value="1"/>
</dbReference>
<dbReference type="SUPFAM" id="SSF54211">
    <property type="entry name" value="Ribosomal protein S5 domain 2-like"/>
    <property type="match status" value="1"/>
</dbReference>
<dbReference type="EMBL" id="CP144105">
    <property type="protein sequence ID" value="WWC91026.1"/>
    <property type="molecule type" value="Genomic_DNA"/>
</dbReference>
<evidence type="ECO:0000256" key="2">
    <source>
        <dbReference type="ARBA" id="ARBA00004604"/>
    </source>
</evidence>
<dbReference type="GO" id="GO:0071035">
    <property type="term" value="P:nuclear polyadenylation-dependent rRNA catabolic process"/>
    <property type="evidence" value="ECO:0007669"/>
    <property type="project" value="TreeGrafter"/>
</dbReference>
<dbReference type="InterPro" id="IPR036345">
    <property type="entry name" value="ExoRNase_PH_dom2_sf"/>
</dbReference>
<evidence type="ECO:0000256" key="1">
    <source>
        <dbReference type="ARBA" id="ARBA00004496"/>
    </source>
</evidence>
<keyword evidence="9" id="KW-1185">Reference proteome</keyword>
<comment type="subcellular location">
    <subcellularLocation>
        <location evidence="1">Cytoplasm</location>
    </subcellularLocation>
    <subcellularLocation>
        <location evidence="2">Nucleus</location>
        <location evidence="2">Nucleolus</location>
    </subcellularLocation>
</comment>
<organism evidence="8 9">
    <name type="scientific">Kwoniella dendrophila CBS 6074</name>
    <dbReference type="NCBI Taxonomy" id="1295534"/>
    <lineage>
        <taxon>Eukaryota</taxon>
        <taxon>Fungi</taxon>
        <taxon>Dikarya</taxon>
        <taxon>Basidiomycota</taxon>
        <taxon>Agaricomycotina</taxon>
        <taxon>Tremellomycetes</taxon>
        <taxon>Tremellales</taxon>
        <taxon>Cryptococcaceae</taxon>
        <taxon>Kwoniella</taxon>
    </lineage>
</organism>
<comment type="similarity">
    <text evidence="3">Belongs to the RNase PH family.</text>
</comment>
<dbReference type="GO" id="GO:0035925">
    <property type="term" value="F:mRNA 3'-UTR AU-rich region binding"/>
    <property type="evidence" value="ECO:0007669"/>
    <property type="project" value="TreeGrafter"/>
</dbReference>
<dbReference type="GO" id="GO:0034476">
    <property type="term" value="P:U5 snRNA 3'-end processing"/>
    <property type="evidence" value="ECO:0007669"/>
    <property type="project" value="TreeGrafter"/>
</dbReference>
<evidence type="ECO:0000313" key="9">
    <source>
        <dbReference type="Proteomes" id="UP001355207"/>
    </source>
</evidence>
<dbReference type="GO" id="GO:0016075">
    <property type="term" value="P:rRNA catabolic process"/>
    <property type="evidence" value="ECO:0007669"/>
    <property type="project" value="TreeGrafter"/>
</dbReference>
<reference evidence="8 9" key="1">
    <citation type="submission" date="2024-01" db="EMBL/GenBank/DDBJ databases">
        <title>Comparative genomics of Cryptococcus and Kwoniella reveals pathogenesis evolution and contrasting modes of karyotype evolution via chromosome fusion or intercentromeric recombination.</title>
        <authorList>
            <person name="Coelho M.A."/>
            <person name="David-Palma M."/>
            <person name="Shea T."/>
            <person name="Bowers K."/>
            <person name="McGinley-Smith S."/>
            <person name="Mohammad A.W."/>
            <person name="Gnirke A."/>
            <person name="Yurkov A.M."/>
            <person name="Nowrousian M."/>
            <person name="Sun S."/>
            <person name="Cuomo C.A."/>
            <person name="Heitman J."/>
        </authorList>
    </citation>
    <scope>NUCLEOTIDE SEQUENCE [LARGE SCALE GENOMIC DNA]</scope>
    <source>
        <strain evidence="8 9">CBS 6074</strain>
    </source>
</reference>
<dbReference type="InterPro" id="IPR001247">
    <property type="entry name" value="ExoRNase_PH_dom1"/>
</dbReference>
<gene>
    <name evidence="8" type="ORF">L201_005966</name>
</gene>
<dbReference type="Proteomes" id="UP001355207">
    <property type="component" value="Chromosome 8"/>
</dbReference>
<keyword evidence="5" id="KW-0271">Exosome</keyword>
<dbReference type="Pfam" id="PF01138">
    <property type="entry name" value="RNase_PH"/>
    <property type="match status" value="1"/>
</dbReference>
<evidence type="ECO:0000256" key="6">
    <source>
        <dbReference type="ARBA" id="ARBA00042523"/>
    </source>
</evidence>
<dbReference type="InterPro" id="IPR050590">
    <property type="entry name" value="Exosome_comp_Rrp42_subfam"/>
</dbReference>
<evidence type="ECO:0000313" key="8">
    <source>
        <dbReference type="EMBL" id="WWC91026.1"/>
    </source>
</evidence>
<dbReference type="GeneID" id="91096636"/>
<protein>
    <recommendedName>
        <fullName evidence="6">Ribosomal RNA-processing protein 42</fullName>
    </recommendedName>
</protein>
<feature type="domain" description="Exoribonuclease phosphorolytic" evidence="7">
    <location>
        <begin position="37"/>
        <end position="173"/>
    </location>
</feature>
<dbReference type="GO" id="GO:0000176">
    <property type="term" value="C:nuclear exosome (RNase complex)"/>
    <property type="evidence" value="ECO:0007669"/>
    <property type="project" value="UniProtKB-ARBA"/>
</dbReference>
<keyword evidence="4" id="KW-0963">Cytoplasm</keyword>
<accession>A0AAX4K0F1</accession>
<evidence type="ECO:0000259" key="7">
    <source>
        <dbReference type="Pfam" id="PF01138"/>
    </source>
</evidence>
<dbReference type="AlphaFoldDB" id="A0AAX4K0F1"/>
<evidence type="ECO:0000256" key="4">
    <source>
        <dbReference type="ARBA" id="ARBA00022490"/>
    </source>
</evidence>
<name>A0AAX4K0F1_9TREE</name>
<sequence>MSIPITTLSPSEISYIQTSLADPIQPIRSDSRGLFDSREIQISYGIFPHANGSAKLKFGNTEIIAGIKLEVVDSKLKSSEKYPGNESWRCKVEVDITPQSFPSASPNSLSSLSTYLSSIIQSNFVENLKPFEIIKNQKYFQPNLHLTLLSFDGNLLNGLILSSRLAFSDLKLPKIKVISWTGEENIQDGIIGKGDLSGIKAAISQKKGGNKNKNKLLTKGSEDWDLDLSGSDNGLTYMKNRKNLPVVVTLNLVPNSDNIFIDATAQEESACPSKIHLFFNSTTTEEEEEIKLSGIRLEGGQSIDKSRIGGLLEKGFEIAKDMITEMNNSLPQ</sequence>
<dbReference type="GO" id="GO:0000467">
    <property type="term" value="P:exonucleolytic trimming to generate mature 3'-end of 5.8S rRNA from tricistronic rRNA transcript (SSU-rRNA, 5.8S rRNA, LSU-rRNA)"/>
    <property type="evidence" value="ECO:0007669"/>
    <property type="project" value="TreeGrafter"/>
</dbReference>
<dbReference type="GO" id="GO:0000177">
    <property type="term" value="C:cytoplasmic exosome (RNase complex)"/>
    <property type="evidence" value="ECO:0007669"/>
    <property type="project" value="TreeGrafter"/>
</dbReference>
<dbReference type="RefSeq" id="XP_066077789.1">
    <property type="nucleotide sequence ID" value="XM_066221692.1"/>
</dbReference>
<dbReference type="GO" id="GO:0034475">
    <property type="term" value="P:U4 snRNA 3'-end processing"/>
    <property type="evidence" value="ECO:0007669"/>
    <property type="project" value="TreeGrafter"/>
</dbReference>
<dbReference type="SUPFAM" id="SSF55666">
    <property type="entry name" value="Ribonuclease PH domain 2-like"/>
    <property type="match status" value="1"/>
</dbReference>
<proteinExistence type="inferred from homology"/>
<dbReference type="GO" id="GO:0071038">
    <property type="term" value="P:TRAMP-dependent tRNA surveillance pathway"/>
    <property type="evidence" value="ECO:0007669"/>
    <property type="project" value="TreeGrafter"/>
</dbReference>
<dbReference type="GO" id="GO:0034473">
    <property type="term" value="P:U1 snRNA 3'-end processing"/>
    <property type="evidence" value="ECO:0007669"/>
    <property type="project" value="TreeGrafter"/>
</dbReference>
<dbReference type="InterPro" id="IPR027408">
    <property type="entry name" value="PNPase/RNase_PH_dom_sf"/>
</dbReference>